<sequence length="258" mass="29173">MAKLKALLLTGGYHGMISQVEGLAKALKVEFHHKIVRLNWLWNYIPPKFTPKSEIILKDKNYVTNIEKIDLIISCGRKSVIPSILLKKKNKNIFTIHIQDPKINFNNFNIIVAPEHDGIKGENVINSKGAIHYITEEEIEKSKNYLIDKVQSQKVVALILGGPNKYYSFDNEEISKIFNQIKESFIYNGYKAIIVPSMRTPKKIIELAKKEFENDGYVVTEVNKQAYLSSLAIASNIVITCDSTSMISEAAISGKPIF</sequence>
<name>A0A381W310_9ZZZZ</name>
<reference evidence="1" key="1">
    <citation type="submission" date="2018-05" db="EMBL/GenBank/DDBJ databases">
        <authorList>
            <person name="Lanie J.A."/>
            <person name="Ng W.-L."/>
            <person name="Kazmierczak K.M."/>
            <person name="Andrzejewski T.M."/>
            <person name="Davidsen T.M."/>
            <person name="Wayne K.J."/>
            <person name="Tettelin H."/>
            <person name="Glass J.I."/>
            <person name="Rusch D."/>
            <person name="Podicherti R."/>
            <person name="Tsui H.-C.T."/>
            <person name="Winkler M.E."/>
        </authorList>
    </citation>
    <scope>NUCLEOTIDE SEQUENCE</scope>
</reference>
<dbReference type="PANTHER" id="PTHR33986:SF15">
    <property type="entry name" value="MITOCHONDRIAL FISSION PROTEIN ELM1"/>
    <property type="match status" value="1"/>
</dbReference>
<dbReference type="SUPFAM" id="SSF53756">
    <property type="entry name" value="UDP-Glycosyltransferase/glycogen phosphorylase"/>
    <property type="match status" value="1"/>
</dbReference>
<protein>
    <recommendedName>
        <fullName evidence="2">Nucleoside-diphosphate sugar epimerase</fullName>
    </recommendedName>
</protein>
<dbReference type="PANTHER" id="PTHR33986">
    <property type="entry name" value="OS02G0535700 PROTEIN"/>
    <property type="match status" value="1"/>
</dbReference>
<dbReference type="Pfam" id="PF06258">
    <property type="entry name" value="Mito_fiss_Elm1"/>
    <property type="match status" value="1"/>
</dbReference>
<accession>A0A381W310</accession>
<dbReference type="InterPro" id="IPR009367">
    <property type="entry name" value="Elm1-like"/>
</dbReference>
<dbReference type="EMBL" id="UINC01010402">
    <property type="protein sequence ID" value="SVA46273.1"/>
    <property type="molecule type" value="Genomic_DNA"/>
</dbReference>
<evidence type="ECO:0000313" key="1">
    <source>
        <dbReference type="EMBL" id="SVA46273.1"/>
    </source>
</evidence>
<dbReference type="AlphaFoldDB" id="A0A381W310"/>
<organism evidence="1">
    <name type="scientific">marine metagenome</name>
    <dbReference type="NCBI Taxonomy" id="408172"/>
    <lineage>
        <taxon>unclassified sequences</taxon>
        <taxon>metagenomes</taxon>
        <taxon>ecological metagenomes</taxon>
    </lineage>
</organism>
<gene>
    <name evidence="1" type="ORF">METZ01_LOCUS99127</name>
</gene>
<evidence type="ECO:0008006" key="2">
    <source>
        <dbReference type="Google" id="ProtNLM"/>
    </source>
</evidence>
<feature type="non-terminal residue" evidence="1">
    <location>
        <position position="258"/>
    </location>
</feature>
<proteinExistence type="predicted"/>